<dbReference type="InterPro" id="IPR011006">
    <property type="entry name" value="CheY-like_superfamily"/>
</dbReference>
<dbReference type="InterPro" id="IPR003409">
    <property type="entry name" value="MORN"/>
</dbReference>
<feature type="domain" description="Response regulatory" evidence="3">
    <location>
        <begin position="323"/>
        <end position="440"/>
    </location>
</feature>
<evidence type="ECO:0000313" key="4">
    <source>
        <dbReference type="EMBL" id="QTA93163.1"/>
    </source>
</evidence>
<protein>
    <submittedName>
        <fullName evidence="4">Two component system response regulator domain-containing protein, MORN motif-containing</fullName>
    </submittedName>
</protein>
<dbReference type="Gene3D" id="2.20.110.10">
    <property type="entry name" value="Histone H3 K4-specific methyltransferase SET7/9 N-terminal domain"/>
    <property type="match status" value="5"/>
</dbReference>
<keyword evidence="2" id="KW-0597">Phosphoprotein</keyword>
<keyword evidence="5" id="KW-1185">Reference proteome</keyword>
<dbReference type="PANTHER" id="PTHR23084:SF263">
    <property type="entry name" value="MORN REPEAT-CONTAINING PROTEIN 1"/>
    <property type="match status" value="1"/>
</dbReference>
<accession>A0A975GUR3</accession>
<dbReference type="InterPro" id="IPR001789">
    <property type="entry name" value="Sig_transdc_resp-reg_receiver"/>
</dbReference>
<dbReference type="PANTHER" id="PTHR23084">
    <property type="entry name" value="PHOSPHATIDYLINOSITOL-4-PHOSPHATE 5-KINASE RELATED"/>
    <property type="match status" value="1"/>
</dbReference>
<dbReference type="SMART" id="SM00698">
    <property type="entry name" value="MORN"/>
    <property type="match status" value="12"/>
</dbReference>
<dbReference type="EMBL" id="CP061800">
    <property type="protein sequence ID" value="QTA93163.1"/>
    <property type="molecule type" value="Genomic_DNA"/>
</dbReference>
<dbReference type="Pfam" id="PF00072">
    <property type="entry name" value="Response_reg"/>
    <property type="match status" value="1"/>
</dbReference>
<dbReference type="SUPFAM" id="SSF52172">
    <property type="entry name" value="CheY-like"/>
    <property type="match status" value="1"/>
</dbReference>
<feature type="modified residue" description="4-aspartylphosphate" evidence="2">
    <location>
        <position position="372"/>
    </location>
</feature>
<organism evidence="4 5">
    <name type="scientific">Desulfonema magnum</name>
    <dbReference type="NCBI Taxonomy" id="45655"/>
    <lineage>
        <taxon>Bacteria</taxon>
        <taxon>Pseudomonadati</taxon>
        <taxon>Thermodesulfobacteriota</taxon>
        <taxon>Desulfobacteria</taxon>
        <taxon>Desulfobacterales</taxon>
        <taxon>Desulfococcaceae</taxon>
        <taxon>Desulfonema</taxon>
    </lineage>
</organism>
<dbReference type="Proteomes" id="UP000663722">
    <property type="component" value="Chromosome"/>
</dbReference>
<dbReference type="AlphaFoldDB" id="A0A975GUR3"/>
<evidence type="ECO:0000259" key="3">
    <source>
        <dbReference type="PROSITE" id="PS50110"/>
    </source>
</evidence>
<evidence type="ECO:0000256" key="1">
    <source>
        <dbReference type="ARBA" id="ARBA00022737"/>
    </source>
</evidence>
<dbReference type="InterPro" id="IPR046699">
    <property type="entry name" value="ARPP-1"/>
</dbReference>
<dbReference type="GO" id="GO:0000160">
    <property type="term" value="P:phosphorelay signal transduction system"/>
    <property type="evidence" value="ECO:0007669"/>
    <property type="project" value="InterPro"/>
</dbReference>
<gene>
    <name evidence="4" type="ORF">dnm_092600</name>
</gene>
<keyword evidence="1" id="KW-0677">Repeat</keyword>
<dbReference type="SUPFAM" id="SSF82185">
    <property type="entry name" value="Histone H3 K4-specific methyltransferase SET7/9 N-terminal domain"/>
    <property type="match status" value="3"/>
</dbReference>
<evidence type="ECO:0000313" key="5">
    <source>
        <dbReference type="Proteomes" id="UP000663722"/>
    </source>
</evidence>
<dbReference type="Pfam" id="PF02493">
    <property type="entry name" value="MORN"/>
    <property type="match status" value="12"/>
</dbReference>
<evidence type="ECO:0000256" key="2">
    <source>
        <dbReference type="PROSITE-ProRule" id="PRU00169"/>
    </source>
</evidence>
<reference evidence="4" key="1">
    <citation type="journal article" date="2021" name="Microb. Physiol.">
        <title>Proteogenomic Insights into the Physiology of Marine, Sulfate-Reducing, Filamentous Desulfonema limicola and Desulfonema magnum.</title>
        <authorList>
            <person name="Schnaars V."/>
            <person name="Wohlbrand L."/>
            <person name="Scheve S."/>
            <person name="Hinrichs C."/>
            <person name="Reinhardt R."/>
            <person name="Rabus R."/>
        </authorList>
    </citation>
    <scope>NUCLEOTIDE SEQUENCE</scope>
    <source>
        <strain evidence="4">4be13</strain>
    </source>
</reference>
<dbReference type="Pfam" id="PF20208">
    <property type="entry name" value="ARPP-1"/>
    <property type="match status" value="1"/>
</dbReference>
<name>A0A975GUR3_9BACT</name>
<dbReference type="KEGG" id="dmm:dnm_092600"/>
<proteinExistence type="predicted"/>
<dbReference type="RefSeq" id="WP_207680224.1">
    <property type="nucleotide sequence ID" value="NZ_CP061800.1"/>
</dbReference>
<dbReference type="Gene3D" id="3.40.50.2300">
    <property type="match status" value="1"/>
</dbReference>
<dbReference type="CDD" id="cd00156">
    <property type="entry name" value="REC"/>
    <property type="match status" value="1"/>
</dbReference>
<dbReference type="PROSITE" id="PS50110">
    <property type="entry name" value="RESPONSE_REGULATORY"/>
    <property type="match status" value="1"/>
</dbReference>
<sequence length="922" mass="103519">MDPMISSYIAELSLGELQCFGNMAMVPLFTSVRSGLEYLTLKEALDVKLITITEIDRSGSVPELRVINPSDQWVLLVDGEELTGAKQNRILNTSVLLTGNTEAVIPVSCTEQGRWRYSSPEFSHSEHMLSSQLRCFNMSSVSASLHSHRGYSSDQHRIWSDIEGMHGMAGTSSPTGAMRDAYTAKSAELDEYIQAFEYVPGQRGSLFFINGQAVGLDMLSYEKAYKAVHPQLAKSYAMDALLLRKSRTEEQPSLARARDFLERAGKCEESRFKSIGRGYDHRFEGPEIRGSSLVSDECVIHITFISSEVSDSEEKPDLSHLKAVLWVDDEPENNREETDILTRGGTRVITATSSSEAMKKFESEKFDRIISDMGRMENGKYNEHAGIELIREIRKGDKDIPIIIYCRRFGDMNWLALGLEEEYGKPLAAGADGVTVSRRVLFEALGSTAKDKPRNVILPDGSRYAGPLKRGLPHGEGRMFFRNYEYAGHFKKGLPHGQGATILSDGTKTYEGQFRKGLHHGHGIKRSSDGTRYEGQFKDGVAHGQGRISYPNGHKYEGLFQRARPHGKGTWIFPDGSRYTGQFEHGTCGGRGIVTRADGKKYEGGGTVTFPDTEYEGQFENGMFHGQGILTHSHYFRYSVYFDLLDMVDVAENFNLFDSDEGSTVYGYKYEGQFRRGLPHGSGTVTFSHIMYEGQLKRGEPHGEAVITAADGTKYELRFRHGKVHGNVIKTYPKGHKYEGYKYQGRLRNGWPHGEGTWTLPDGSECTGLFKMGRSQRWTAIISPDGRKYEGEAKVTFPDGTKYTGQFRNGMFHGHGLIKYWNVAVQEQNDPYQDFDIDIDLDLFSSDEEECPKSRLESYEGQFRNGMPHGNGTETFSDGSEWTGQFKYRVPYGKGVWTLPDGTRYEGPFKHLCGHGRQALRV</sequence>